<keyword evidence="2" id="KW-1185">Reference proteome</keyword>
<proteinExistence type="predicted"/>
<dbReference type="RefSeq" id="WP_113029413.1">
    <property type="nucleotide sequence ID" value="NZ_QMFB01000001.1"/>
</dbReference>
<dbReference type="EMBL" id="QMFB01000001">
    <property type="protein sequence ID" value="RAV23302.1"/>
    <property type="molecule type" value="Genomic_DNA"/>
</dbReference>
<organism evidence="1 2">
    <name type="scientific">Paenibacillus contaminans</name>
    <dbReference type="NCBI Taxonomy" id="450362"/>
    <lineage>
        <taxon>Bacteria</taxon>
        <taxon>Bacillati</taxon>
        <taxon>Bacillota</taxon>
        <taxon>Bacilli</taxon>
        <taxon>Bacillales</taxon>
        <taxon>Paenibacillaceae</taxon>
        <taxon>Paenibacillus</taxon>
    </lineage>
</organism>
<reference evidence="1 2" key="1">
    <citation type="journal article" date="2009" name="Int. J. Syst. Evol. Microbiol.">
        <title>Paenibacillus contaminans sp. nov., isolated from a contaminated laboratory plate.</title>
        <authorList>
            <person name="Chou J.H."/>
            <person name="Lee J.H."/>
            <person name="Lin M.C."/>
            <person name="Chang P.S."/>
            <person name="Arun A.B."/>
            <person name="Young C.C."/>
            <person name="Chen W.M."/>
        </authorList>
    </citation>
    <scope>NUCLEOTIDE SEQUENCE [LARGE SCALE GENOMIC DNA]</scope>
    <source>
        <strain evidence="1 2">CKOBP-6</strain>
    </source>
</reference>
<gene>
    <name evidence="1" type="ORF">DQG23_03670</name>
</gene>
<dbReference type="AlphaFoldDB" id="A0A329MUE9"/>
<dbReference type="OrthoDB" id="2253662at2"/>
<evidence type="ECO:0008006" key="3">
    <source>
        <dbReference type="Google" id="ProtNLM"/>
    </source>
</evidence>
<comment type="caution">
    <text evidence="1">The sequence shown here is derived from an EMBL/GenBank/DDBJ whole genome shotgun (WGS) entry which is preliminary data.</text>
</comment>
<accession>A0A329MUE9</accession>
<name>A0A329MUE9_9BACL</name>
<evidence type="ECO:0000313" key="1">
    <source>
        <dbReference type="EMBL" id="RAV23302.1"/>
    </source>
</evidence>
<dbReference type="Proteomes" id="UP000250369">
    <property type="component" value="Unassembled WGS sequence"/>
</dbReference>
<sequence length="683" mass="77094">MTARNDRPIKEQNDRLQKELVQYIYRPGWTLLENETLWKEALDFAEKTGADAIMAFNAHGEMPPHPPLEELPQRVALLAERFAEVRRRGMIPMLNYFVTLGHGAAKPAAGMEHFQPVVDGFGHAVQGCACPLDPVFQQYMVQSFSLYAEGLDIESLWIDDDFRLYGREGAETLQCFCPLHLKQFAHKVGRSYERGELIRLLLDHREPQRELRRQWFEVQGESLVRLAKLLRDAVTAANPDIALGMMIPPVYYNYFSGRKLNEELHALYVEGRTPWLRTGGGFYRDERPLDLLDKVIQVADPIPSMLTEPVRLCCEIENYPFVPGLKSAQALALEMYLNTISTNGLLTLSIHDSFLGMHDISGNVAKMLPAVKPYLRQVALTASGKRRRGASLSFPPNLAEIGELGSESFIPQWNLNLARLGIPQAPTDASPVILTGHVPELFSEGELRKMLERGAILSPETYVRLQELGLLLDCPIQVTKEPFKSKVQTERILTDGAPEWLRGKNLAARWHVTYQTEYTVQALEGAEMWSCLYDTEGVALSCGVAVAENPYRVAVMTHTGLPMKERGRQWLMQQAIAFLTHGDCPAMVENVLEMYPIWWEASDEDGVEAMLGLCHFAMESYDTVTLWLPGERSIRSIERLERSGEWTAAACTITVHESGGQRITLTDASVPKPLSYETFRIYR</sequence>
<protein>
    <recommendedName>
        <fullName evidence="3">Beta-galactosidase</fullName>
    </recommendedName>
</protein>
<evidence type="ECO:0000313" key="2">
    <source>
        <dbReference type="Proteomes" id="UP000250369"/>
    </source>
</evidence>